<evidence type="ECO:0000313" key="3">
    <source>
        <dbReference type="Proteomes" id="UP000295560"/>
    </source>
</evidence>
<proteinExistence type="predicted"/>
<dbReference type="GO" id="GO:0005975">
    <property type="term" value="P:carbohydrate metabolic process"/>
    <property type="evidence" value="ECO:0007669"/>
    <property type="project" value="InterPro"/>
</dbReference>
<accession>A0A4R1HR58</accession>
<keyword evidence="3" id="KW-1185">Reference proteome</keyword>
<dbReference type="PANTHER" id="PTHR34216:SF3">
    <property type="entry name" value="POLY-BETA-1,6-N-ACETYL-D-GLUCOSAMINE N-DEACETYLASE"/>
    <property type="match status" value="1"/>
</dbReference>
<name>A0A4R1HR58_PSEEN</name>
<sequence>MTVVVLMGTYAIAGAGGDTGRAGPSSPAPAPAAAPAPPAAPAPAPTDVLWQDNAGVSHLFFHSLIVDPERAFADRHSAAGYHDYMITQAQFARILDQLYARNYVLVGPHQLASVAADGTVATKPLRLPAGKKPLVLSVDDVSYYEYMAGDGFADNLVVADDGRVRNTYVDANGTTHVGSYDVMPMVDDFVREHPDFSHDGARGIIGLTGYNGVLGYRTSPSVYGGRNPHLAADVDTATRVADALKGEGWEFASHSWGHINFTTSGLGDIERDTRLWKAEVQPIVGPTDLLIYPFGADISGLPAYSGPKYDYLRAQGFAYYFTIDASRTAWGQVGRDYLREARINIDGISLAAAMRGRPVLRTFFDPASVAEGAGPTP</sequence>
<evidence type="ECO:0000313" key="2">
    <source>
        <dbReference type="EMBL" id="TCK22249.1"/>
    </source>
</evidence>
<dbReference type="SUPFAM" id="SSF88713">
    <property type="entry name" value="Glycoside hydrolase/deacetylase"/>
    <property type="match status" value="1"/>
</dbReference>
<dbReference type="Gene3D" id="3.20.20.370">
    <property type="entry name" value="Glycoside hydrolase/deacetylase"/>
    <property type="match status" value="1"/>
</dbReference>
<feature type="compositionally biased region" description="Pro residues" evidence="1">
    <location>
        <begin position="26"/>
        <end position="44"/>
    </location>
</feature>
<dbReference type="InterPro" id="IPR011330">
    <property type="entry name" value="Glyco_hydro/deAcase_b/a-brl"/>
</dbReference>
<dbReference type="PANTHER" id="PTHR34216">
    <property type="match status" value="1"/>
</dbReference>
<organism evidence="2 3">
    <name type="scientific">Pseudonocardia endophytica</name>
    <dbReference type="NCBI Taxonomy" id="401976"/>
    <lineage>
        <taxon>Bacteria</taxon>
        <taxon>Bacillati</taxon>
        <taxon>Actinomycetota</taxon>
        <taxon>Actinomycetes</taxon>
        <taxon>Pseudonocardiales</taxon>
        <taxon>Pseudonocardiaceae</taxon>
        <taxon>Pseudonocardia</taxon>
    </lineage>
</organism>
<evidence type="ECO:0008006" key="4">
    <source>
        <dbReference type="Google" id="ProtNLM"/>
    </source>
</evidence>
<dbReference type="AlphaFoldDB" id="A0A4R1HR58"/>
<comment type="caution">
    <text evidence="2">The sequence shown here is derived from an EMBL/GenBank/DDBJ whole genome shotgun (WGS) entry which is preliminary data.</text>
</comment>
<evidence type="ECO:0000256" key="1">
    <source>
        <dbReference type="SAM" id="MobiDB-lite"/>
    </source>
</evidence>
<gene>
    <name evidence="2" type="ORF">EV378_6249</name>
</gene>
<dbReference type="EMBL" id="SMFZ01000002">
    <property type="protein sequence ID" value="TCK22249.1"/>
    <property type="molecule type" value="Genomic_DNA"/>
</dbReference>
<dbReference type="InterPro" id="IPR051398">
    <property type="entry name" value="Polysacch_Deacetylase"/>
</dbReference>
<dbReference type="Proteomes" id="UP000295560">
    <property type="component" value="Unassembled WGS sequence"/>
</dbReference>
<reference evidence="2 3" key="1">
    <citation type="submission" date="2019-03" db="EMBL/GenBank/DDBJ databases">
        <title>Sequencing the genomes of 1000 actinobacteria strains.</title>
        <authorList>
            <person name="Klenk H.-P."/>
        </authorList>
    </citation>
    <scope>NUCLEOTIDE SEQUENCE [LARGE SCALE GENOMIC DNA]</scope>
    <source>
        <strain evidence="2 3">DSM 44969</strain>
    </source>
</reference>
<protein>
    <recommendedName>
        <fullName evidence="4">Polysaccharide deacetylase</fullName>
    </recommendedName>
</protein>
<feature type="region of interest" description="Disordered" evidence="1">
    <location>
        <begin position="18"/>
        <end position="45"/>
    </location>
</feature>